<dbReference type="PANTHER" id="PTHR42742">
    <property type="entry name" value="TRANSCRIPTIONAL REPRESSOR MPRA"/>
    <property type="match status" value="1"/>
</dbReference>
<sequence>RWDISCHSTGMSVVKNGTYAGYTLAQLIAAKKGELVGTRVSAEVFPLLVKVINSREKLSVQVHPDDDYALLVEKQLGKEEIWYVIDAQPGATLTLGVKDNCTKPELAAALAEGRIEEKLNQVAVKKGDVYHIPCGMIHAIGPGIVLLEVQQSSDVTYRLFDYGRDRELHTAKALDVLELHPPAEQRAASRREQGCLITRYCESRKLILELVEIPAGCGCTSDPERFHIYTCVEGRG</sequence>
<feature type="non-terminal residue" evidence="4">
    <location>
        <position position="236"/>
    </location>
</feature>
<evidence type="ECO:0000256" key="2">
    <source>
        <dbReference type="ARBA" id="ARBA00022833"/>
    </source>
</evidence>
<dbReference type="GO" id="GO:0008270">
    <property type="term" value="F:zinc ion binding"/>
    <property type="evidence" value="ECO:0007669"/>
    <property type="project" value="InterPro"/>
</dbReference>
<feature type="non-terminal residue" evidence="4">
    <location>
        <position position="1"/>
    </location>
</feature>
<dbReference type="AlphaFoldDB" id="F7NPP2"/>
<dbReference type="SUPFAM" id="SSF51182">
    <property type="entry name" value="RmlC-like cupins"/>
    <property type="match status" value="1"/>
</dbReference>
<dbReference type="Pfam" id="PF20511">
    <property type="entry name" value="PMI_typeI_cat"/>
    <property type="match status" value="1"/>
</dbReference>
<evidence type="ECO:0000259" key="3">
    <source>
        <dbReference type="Pfam" id="PF20511"/>
    </source>
</evidence>
<dbReference type="InterPro" id="IPR046457">
    <property type="entry name" value="PMI_typeI_cat"/>
</dbReference>
<evidence type="ECO:0000256" key="1">
    <source>
        <dbReference type="ARBA" id="ARBA00022723"/>
    </source>
</evidence>
<dbReference type="OrthoDB" id="9808275at2"/>
<comment type="caution">
    <text evidence="4">The sequence shown here is derived from an EMBL/GenBank/DDBJ whole genome shotgun (WGS) entry which is preliminary data.</text>
</comment>
<dbReference type="InterPro" id="IPR016305">
    <property type="entry name" value="Mannose-6-P_Isomerase"/>
</dbReference>
<gene>
    <name evidence="4" type="ORF">ALO_20447</name>
</gene>
<keyword evidence="2" id="KW-0862">Zinc</keyword>
<dbReference type="RefSeq" id="WP_004099550.1">
    <property type="nucleotide sequence ID" value="NZ_AFGF01000265.1"/>
</dbReference>
<feature type="domain" description="Phosphomannose isomerase type I catalytic" evidence="3">
    <location>
        <begin position="2"/>
        <end position="84"/>
    </location>
</feature>
<dbReference type="GO" id="GO:0004476">
    <property type="term" value="F:mannose-6-phosphate isomerase activity"/>
    <property type="evidence" value="ECO:0007669"/>
    <property type="project" value="InterPro"/>
</dbReference>
<reference evidence="4 5" key="1">
    <citation type="journal article" date="2011" name="EMBO J.">
        <title>Structural diversity of bacterial flagellar motors.</title>
        <authorList>
            <person name="Chen S."/>
            <person name="Beeby M."/>
            <person name="Murphy G.E."/>
            <person name="Leadbetter J.R."/>
            <person name="Hendrixson D.R."/>
            <person name="Briegel A."/>
            <person name="Li Z."/>
            <person name="Shi J."/>
            <person name="Tocheva E.I."/>
            <person name="Muller A."/>
            <person name="Dobro M.J."/>
            <person name="Jensen G.J."/>
        </authorList>
    </citation>
    <scope>NUCLEOTIDE SEQUENCE [LARGE SCALE GENOMIC DNA]</scope>
    <source>
        <strain evidence="4 5">DSM 6540</strain>
    </source>
</reference>
<dbReference type="eggNOG" id="COG1482">
    <property type="taxonomic scope" value="Bacteria"/>
</dbReference>
<proteinExistence type="predicted"/>
<dbReference type="InterPro" id="IPR011051">
    <property type="entry name" value="RmlC_Cupin_sf"/>
</dbReference>
<name>F7NPP2_9FIRM</name>
<protein>
    <submittedName>
        <fullName evidence="4">Mannose-6-phosphate isomerase, class I</fullName>
    </submittedName>
</protein>
<dbReference type="STRING" id="1009370.ALO_20447"/>
<dbReference type="Proteomes" id="UP000003240">
    <property type="component" value="Unassembled WGS sequence"/>
</dbReference>
<evidence type="ECO:0000313" key="4">
    <source>
        <dbReference type="EMBL" id="EGO61990.1"/>
    </source>
</evidence>
<dbReference type="PANTHER" id="PTHR42742:SF3">
    <property type="entry name" value="FRUCTOKINASE"/>
    <property type="match status" value="1"/>
</dbReference>
<dbReference type="Gene3D" id="2.60.120.10">
    <property type="entry name" value="Jelly Rolls"/>
    <property type="match status" value="1"/>
</dbReference>
<evidence type="ECO:0000313" key="5">
    <source>
        <dbReference type="Proteomes" id="UP000003240"/>
    </source>
</evidence>
<dbReference type="CDD" id="cd07010">
    <property type="entry name" value="cupin_PMI_type_I_N_bac"/>
    <property type="match status" value="1"/>
</dbReference>
<dbReference type="GO" id="GO:0009298">
    <property type="term" value="P:GDP-mannose biosynthetic process"/>
    <property type="evidence" value="ECO:0007669"/>
    <property type="project" value="InterPro"/>
</dbReference>
<dbReference type="InterPro" id="IPR051804">
    <property type="entry name" value="Carb_Metab_Reg_Kinase/Isom"/>
</dbReference>
<keyword evidence="1" id="KW-0479">Metal-binding</keyword>
<accession>F7NPP2</accession>
<keyword evidence="5" id="KW-1185">Reference proteome</keyword>
<dbReference type="InterPro" id="IPR014710">
    <property type="entry name" value="RmlC-like_jellyroll"/>
</dbReference>
<dbReference type="PRINTS" id="PR00714">
    <property type="entry name" value="MAN6PISMRASE"/>
</dbReference>
<keyword evidence="4" id="KW-0413">Isomerase</keyword>
<dbReference type="EMBL" id="AFGF01000265">
    <property type="protein sequence ID" value="EGO61990.1"/>
    <property type="molecule type" value="Genomic_DNA"/>
</dbReference>
<organism evidence="4 5">
    <name type="scientific">Acetonema longum DSM 6540</name>
    <dbReference type="NCBI Taxonomy" id="1009370"/>
    <lineage>
        <taxon>Bacteria</taxon>
        <taxon>Bacillati</taxon>
        <taxon>Bacillota</taxon>
        <taxon>Negativicutes</taxon>
        <taxon>Acetonemataceae</taxon>
        <taxon>Acetonema</taxon>
    </lineage>
</organism>